<organism evidence="5 6">
    <name type="scientific">Lentzea albida</name>
    <dbReference type="NCBI Taxonomy" id="65499"/>
    <lineage>
        <taxon>Bacteria</taxon>
        <taxon>Bacillati</taxon>
        <taxon>Actinomycetota</taxon>
        <taxon>Actinomycetes</taxon>
        <taxon>Pseudonocardiales</taxon>
        <taxon>Pseudonocardiaceae</taxon>
        <taxon>Lentzea</taxon>
    </lineage>
</organism>
<gene>
    <name evidence="5" type="ORF">SAMN04488000_105270</name>
</gene>
<dbReference type="InterPro" id="IPR016032">
    <property type="entry name" value="Sig_transdc_resp-reg_C-effctor"/>
</dbReference>
<dbReference type="Proteomes" id="UP000199503">
    <property type="component" value="Unassembled WGS sequence"/>
</dbReference>
<reference evidence="6" key="1">
    <citation type="submission" date="2016-10" db="EMBL/GenBank/DDBJ databases">
        <authorList>
            <person name="Varghese N."/>
            <person name="Submissions S."/>
        </authorList>
    </citation>
    <scope>NUCLEOTIDE SEQUENCE [LARGE SCALE GENOMIC DNA]</scope>
    <source>
        <strain evidence="6">DSM 44437</strain>
    </source>
</reference>
<dbReference type="RefSeq" id="WP_089916419.1">
    <property type="nucleotide sequence ID" value="NZ_FOFV01000005.1"/>
</dbReference>
<dbReference type="InterPro" id="IPR000792">
    <property type="entry name" value="Tscrpt_reg_LuxR_C"/>
</dbReference>
<dbReference type="SUPFAM" id="SSF46894">
    <property type="entry name" value="C-terminal effector domain of the bipartite response regulators"/>
    <property type="match status" value="1"/>
</dbReference>
<dbReference type="Gene3D" id="1.25.40.10">
    <property type="entry name" value="Tetratricopeptide repeat domain"/>
    <property type="match status" value="1"/>
</dbReference>
<dbReference type="InterPro" id="IPR011990">
    <property type="entry name" value="TPR-like_helical_dom_sf"/>
</dbReference>
<name>A0A1H9KCA0_9PSEU</name>
<dbReference type="STRING" id="65499.SAMN04488000_105270"/>
<evidence type="ECO:0000313" key="5">
    <source>
        <dbReference type="EMBL" id="SEQ96741.1"/>
    </source>
</evidence>
<dbReference type="AlphaFoldDB" id="A0A1H9KCA0"/>
<dbReference type="PANTHER" id="PTHR44688">
    <property type="entry name" value="DNA-BINDING TRANSCRIPTIONAL ACTIVATOR DEVR_DOSR"/>
    <property type="match status" value="1"/>
</dbReference>
<dbReference type="SMART" id="SM00421">
    <property type="entry name" value="HTH_LUXR"/>
    <property type="match status" value="1"/>
</dbReference>
<evidence type="ECO:0000256" key="2">
    <source>
        <dbReference type="ARBA" id="ARBA00023125"/>
    </source>
</evidence>
<dbReference type="PRINTS" id="PR00038">
    <property type="entry name" value="HTHLUXR"/>
</dbReference>
<dbReference type="PANTHER" id="PTHR44688:SF16">
    <property type="entry name" value="DNA-BINDING TRANSCRIPTIONAL ACTIVATOR DEVR_DOSR"/>
    <property type="match status" value="1"/>
</dbReference>
<dbReference type="Gene3D" id="1.10.10.10">
    <property type="entry name" value="Winged helix-like DNA-binding domain superfamily/Winged helix DNA-binding domain"/>
    <property type="match status" value="1"/>
</dbReference>
<keyword evidence="1" id="KW-0805">Transcription regulation</keyword>
<sequence length="433" mass="46556">MTNSAPLDDIRRKRCELVRSGRWNEADRLAGNAVALDAGELEPGTLAYLPGSPKTGRRSRPVRALSFRAVQAANLGTGREEAVGVAQRVLASAEPRDAGTFWQAVMVLTYADEVALAHRSWASSAACGDVHDLLGGRIMLLRGEPRAAVRLLEGVACKGVRPRLRVVAVAWLVLALTEAGEFDRARAVLESAGLAGAPAEHPDSAELHFARGRLLLAEGRGSCALDEFLECGRQLASWGVVNPAVLPWRSSAALAAFDAGDLVLARICADKDLVAARRWGAPRGIGLGLHACALVRGDDVLLEEAIAHLGRASTADEGLRARHDLAQLLLGRGEVERARKHTRLLREAADSCPQWTAMADVLASRLLRNDGESALSRQERRIALLARAGRSNREIAAELRLTLRTVEFHLTAVYRKMGVAGRPGLRRAFVPTA</sequence>
<evidence type="ECO:0000256" key="3">
    <source>
        <dbReference type="ARBA" id="ARBA00023163"/>
    </source>
</evidence>
<dbReference type="SUPFAM" id="SSF48452">
    <property type="entry name" value="TPR-like"/>
    <property type="match status" value="1"/>
</dbReference>
<dbReference type="CDD" id="cd06170">
    <property type="entry name" value="LuxR_C_like"/>
    <property type="match status" value="1"/>
</dbReference>
<dbReference type="GO" id="GO:0003677">
    <property type="term" value="F:DNA binding"/>
    <property type="evidence" value="ECO:0007669"/>
    <property type="project" value="UniProtKB-KW"/>
</dbReference>
<evidence type="ECO:0000256" key="1">
    <source>
        <dbReference type="ARBA" id="ARBA00023015"/>
    </source>
</evidence>
<keyword evidence="3" id="KW-0804">Transcription</keyword>
<accession>A0A1H9KCA0</accession>
<evidence type="ECO:0000313" key="6">
    <source>
        <dbReference type="Proteomes" id="UP000199503"/>
    </source>
</evidence>
<keyword evidence="6" id="KW-1185">Reference proteome</keyword>
<dbReference type="PROSITE" id="PS00622">
    <property type="entry name" value="HTH_LUXR_1"/>
    <property type="match status" value="1"/>
</dbReference>
<keyword evidence="2" id="KW-0238">DNA-binding</keyword>
<proteinExistence type="predicted"/>
<evidence type="ECO:0000259" key="4">
    <source>
        <dbReference type="PROSITE" id="PS50043"/>
    </source>
</evidence>
<feature type="domain" description="HTH luxR-type" evidence="4">
    <location>
        <begin position="368"/>
        <end position="433"/>
    </location>
</feature>
<dbReference type="GO" id="GO:0006355">
    <property type="term" value="P:regulation of DNA-templated transcription"/>
    <property type="evidence" value="ECO:0007669"/>
    <property type="project" value="InterPro"/>
</dbReference>
<dbReference type="EMBL" id="FOFV01000005">
    <property type="protein sequence ID" value="SEQ96741.1"/>
    <property type="molecule type" value="Genomic_DNA"/>
</dbReference>
<dbReference type="PROSITE" id="PS50043">
    <property type="entry name" value="HTH_LUXR_2"/>
    <property type="match status" value="1"/>
</dbReference>
<dbReference type="OrthoDB" id="3178131at2"/>
<dbReference type="Pfam" id="PF00196">
    <property type="entry name" value="GerE"/>
    <property type="match status" value="1"/>
</dbReference>
<dbReference type="InterPro" id="IPR036388">
    <property type="entry name" value="WH-like_DNA-bd_sf"/>
</dbReference>
<protein>
    <submittedName>
        <fullName evidence="5">Regulatory protein, luxR family</fullName>
    </submittedName>
</protein>